<feature type="transmembrane region" description="Helical" evidence="1">
    <location>
        <begin position="12"/>
        <end position="36"/>
    </location>
</feature>
<dbReference type="AlphaFoldDB" id="A0A955LAY5"/>
<proteinExistence type="predicted"/>
<keyword evidence="1" id="KW-0472">Membrane</keyword>
<reference evidence="2" key="2">
    <citation type="journal article" date="2021" name="Microbiome">
        <title>Successional dynamics and alternative stable states in a saline activated sludge microbial community over 9 years.</title>
        <authorList>
            <person name="Wang Y."/>
            <person name="Ye J."/>
            <person name="Ju F."/>
            <person name="Liu L."/>
            <person name="Boyd J.A."/>
            <person name="Deng Y."/>
            <person name="Parks D.H."/>
            <person name="Jiang X."/>
            <person name="Yin X."/>
            <person name="Woodcroft B.J."/>
            <person name="Tyson G.W."/>
            <person name="Hugenholtz P."/>
            <person name="Polz M.F."/>
            <person name="Zhang T."/>
        </authorList>
    </citation>
    <scope>NUCLEOTIDE SEQUENCE</scope>
    <source>
        <strain evidence="2">HKST-UBA09</strain>
    </source>
</reference>
<sequence>MKIIYKVDFWYFSFLFLLVTLPILAPILSAIGLHIISEKIYFLFSFFCHQFDTRSIHIFDYQYAWCARDFGIWLGVLTGSVLYKIKFLKPIKIWWLPIFIIPIALDGGIQTITTLGAINPFGIIQGDDFYVSNNLFRFLTGSFLGLGVALFIAQNIVEANRYTKIEVIREQVRALLPQKLVENRLIASLYNTNWKRIVITMLLLLLIYFCLIQVWDLSSHGHKPINSLDSIPKIQHDYFFIRRLHGECPTDRDSGLFNFECLL</sequence>
<evidence type="ECO:0000313" key="3">
    <source>
        <dbReference type="Proteomes" id="UP000714915"/>
    </source>
</evidence>
<gene>
    <name evidence="2" type="ORF">KC669_02595</name>
</gene>
<evidence type="ECO:0000313" key="2">
    <source>
        <dbReference type="EMBL" id="MCA9386902.1"/>
    </source>
</evidence>
<reference evidence="2" key="1">
    <citation type="submission" date="2020-04" db="EMBL/GenBank/DDBJ databases">
        <authorList>
            <person name="Zhang T."/>
        </authorList>
    </citation>
    <scope>NUCLEOTIDE SEQUENCE</scope>
    <source>
        <strain evidence="2">HKST-UBA09</strain>
    </source>
</reference>
<feature type="transmembrane region" description="Helical" evidence="1">
    <location>
        <begin position="197"/>
        <end position="215"/>
    </location>
</feature>
<dbReference type="Pfam" id="PF09858">
    <property type="entry name" value="DUF2085"/>
    <property type="match status" value="1"/>
</dbReference>
<comment type="caution">
    <text evidence="2">The sequence shown here is derived from an EMBL/GenBank/DDBJ whole genome shotgun (WGS) entry which is preliminary data.</text>
</comment>
<organism evidence="2 3">
    <name type="scientific">Candidatus Dojkabacteria bacterium</name>
    <dbReference type="NCBI Taxonomy" id="2099670"/>
    <lineage>
        <taxon>Bacteria</taxon>
        <taxon>Candidatus Dojkabacteria</taxon>
    </lineage>
</organism>
<dbReference type="InterPro" id="IPR019206">
    <property type="entry name" value="DUF2085_TM"/>
</dbReference>
<feature type="transmembrane region" description="Helical" evidence="1">
    <location>
        <begin position="138"/>
        <end position="157"/>
    </location>
</feature>
<keyword evidence="1" id="KW-0812">Transmembrane</keyword>
<feature type="transmembrane region" description="Helical" evidence="1">
    <location>
        <begin position="95"/>
        <end position="118"/>
    </location>
</feature>
<accession>A0A955LAY5</accession>
<evidence type="ECO:0000256" key="1">
    <source>
        <dbReference type="SAM" id="Phobius"/>
    </source>
</evidence>
<protein>
    <submittedName>
        <fullName evidence="2">DUF2085 domain-containing protein</fullName>
    </submittedName>
</protein>
<name>A0A955LAY5_9BACT</name>
<dbReference type="Proteomes" id="UP000714915">
    <property type="component" value="Unassembled WGS sequence"/>
</dbReference>
<keyword evidence="1" id="KW-1133">Transmembrane helix</keyword>
<dbReference type="EMBL" id="JAGQLF010000024">
    <property type="protein sequence ID" value="MCA9386902.1"/>
    <property type="molecule type" value="Genomic_DNA"/>
</dbReference>